<name>A0A2H0TZ17_9BACT</name>
<dbReference type="Gene3D" id="1.10.10.410">
    <property type="match status" value="1"/>
</dbReference>
<dbReference type="Proteomes" id="UP000231530">
    <property type="component" value="Unassembled WGS sequence"/>
</dbReference>
<gene>
    <name evidence="1" type="ORF">COU32_00360</name>
</gene>
<sequence>MSLQEQVQTDMISAMKAKDTERVRVLRNAMAAIKNRMIEKGDAFVEQDVSDVLATQVKQLKDANIDFEAGGREDLVAQNSADIAILETYLPEQMSNEDLERIVSETLQEIGATSPQDIGKAMGSIMKKVQGQADGTRVKEVVAKLLK</sequence>
<reference evidence="2" key="1">
    <citation type="submission" date="2017-09" db="EMBL/GenBank/DDBJ databases">
        <title>Depth-based differentiation of microbial function through sediment-hosted aquifers and enrichment of novel symbionts in the deep terrestrial subsurface.</title>
        <authorList>
            <person name="Probst A.J."/>
            <person name="Ladd B."/>
            <person name="Jarett J.K."/>
            <person name="Geller-Mcgrath D.E."/>
            <person name="Sieber C.M.K."/>
            <person name="Emerson J.B."/>
            <person name="Anantharaman K."/>
            <person name="Thomas B.C."/>
            <person name="Malmstrom R."/>
            <person name="Stieglmeier M."/>
            <person name="Klingl A."/>
            <person name="Woyke T."/>
            <person name="Ryan C.M."/>
            <person name="Banfield J.F."/>
        </authorList>
    </citation>
    <scope>NUCLEOTIDE SEQUENCE [LARGE SCALE GENOMIC DNA]</scope>
</reference>
<dbReference type="InterPro" id="IPR019004">
    <property type="entry name" value="YqeY/Aim41"/>
</dbReference>
<proteinExistence type="predicted"/>
<dbReference type="GO" id="GO:0016884">
    <property type="term" value="F:carbon-nitrogen ligase activity, with glutamine as amido-N-donor"/>
    <property type="evidence" value="ECO:0007669"/>
    <property type="project" value="InterPro"/>
</dbReference>
<dbReference type="InterPro" id="IPR003789">
    <property type="entry name" value="Asn/Gln_tRNA_amidoTrase-B-like"/>
</dbReference>
<protein>
    <recommendedName>
        <fullName evidence="3">Glutamyl-tRNA amidotransferase</fullName>
    </recommendedName>
</protein>
<dbReference type="AlphaFoldDB" id="A0A2H0TZ17"/>
<dbReference type="EMBL" id="PFBY01000006">
    <property type="protein sequence ID" value="PIR76756.1"/>
    <property type="molecule type" value="Genomic_DNA"/>
</dbReference>
<dbReference type="SUPFAM" id="SSF89095">
    <property type="entry name" value="GatB/YqeY motif"/>
    <property type="match status" value="1"/>
</dbReference>
<dbReference type="PANTHER" id="PTHR28055:SF1">
    <property type="entry name" value="ALTERED INHERITANCE OF MITOCHONDRIA PROTEIN 41, MITOCHONDRIAL"/>
    <property type="match status" value="1"/>
</dbReference>
<organism evidence="1 2">
    <name type="scientific">Candidatus Magasanikbacteria bacterium CG10_big_fil_rev_8_21_14_0_10_42_10</name>
    <dbReference type="NCBI Taxonomy" id="1974649"/>
    <lineage>
        <taxon>Bacteria</taxon>
        <taxon>Candidatus Magasanikiibacteriota</taxon>
    </lineage>
</organism>
<evidence type="ECO:0000313" key="2">
    <source>
        <dbReference type="Proteomes" id="UP000231530"/>
    </source>
</evidence>
<dbReference type="Pfam" id="PF09424">
    <property type="entry name" value="YqeY"/>
    <property type="match status" value="1"/>
</dbReference>
<dbReference type="Gene3D" id="1.10.1510.10">
    <property type="entry name" value="Uncharacterised protein YqeY/AIM41 PF09424, N-terminal domain"/>
    <property type="match status" value="1"/>
</dbReference>
<dbReference type="InterPro" id="IPR042184">
    <property type="entry name" value="YqeY/Aim41_N"/>
</dbReference>
<comment type="caution">
    <text evidence="1">The sequence shown here is derived from an EMBL/GenBank/DDBJ whole genome shotgun (WGS) entry which is preliminary data.</text>
</comment>
<accession>A0A2H0TZ17</accession>
<evidence type="ECO:0000313" key="1">
    <source>
        <dbReference type="EMBL" id="PIR76756.1"/>
    </source>
</evidence>
<dbReference type="InterPro" id="IPR023168">
    <property type="entry name" value="GatB_Yqey_C_2"/>
</dbReference>
<dbReference type="PANTHER" id="PTHR28055">
    <property type="entry name" value="ALTERED INHERITANCE OF MITOCHONDRIA PROTEIN 41, MITOCHONDRIAL"/>
    <property type="match status" value="1"/>
</dbReference>
<evidence type="ECO:0008006" key="3">
    <source>
        <dbReference type="Google" id="ProtNLM"/>
    </source>
</evidence>